<comment type="caution">
    <text evidence="8">The sequence shown here is derived from an EMBL/GenBank/DDBJ whole genome shotgun (WGS) entry which is preliminary data.</text>
</comment>
<gene>
    <name evidence="8" type="ORF">LCGC14_2033650</name>
</gene>
<dbReference type="AlphaFoldDB" id="A0A0F9FGI0"/>
<evidence type="ECO:0000256" key="7">
    <source>
        <dbReference type="SAM" id="Phobius"/>
    </source>
</evidence>
<keyword evidence="5 7" id="KW-1133">Transmembrane helix</keyword>
<evidence type="ECO:0000256" key="2">
    <source>
        <dbReference type="ARBA" id="ARBA00022448"/>
    </source>
</evidence>
<evidence type="ECO:0000256" key="1">
    <source>
        <dbReference type="ARBA" id="ARBA00004651"/>
    </source>
</evidence>
<dbReference type="EMBL" id="LAZR01023716">
    <property type="protein sequence ID" value="KKL77561.1"/>
    <property type="molecule type" value="Genomic_DNA"/>
</dbReference>
<evidence type="ECO:0000256" key="4">
    <source>
        <dbReference type="ARBA" id="ARBA00022692"/>
    </source>
</evidence>
<feature type="transmembrane region" description="Helical" evidence="7">
    <location>
        <begin position="30"/>
        <end position="49"/>
    </location>
</feature>
<keyword evidence="6 7" id="KW-0472">Membrane</keyword>
<accession>A0A0F9FGI0</accession>
<evidence type="ECO:0000313" key="8">
    <source>
        <dbReference type="EMBL" id="KKL77561.1"/>
    </source>
</evidence>
<dbReference type="GO" id="GO:0005886">
    <property type="term" value="C:plasma membrane"/>
    <property type="evidence" value="ECO:0007669"/>
    <property type="project" value="UniProtKB-SubCell"/>
</dbReference>
<dbReference type="InterPro" id="IPR038523">
    <property type="entry name" value="AmiSUreI_transpt_sf"/>
</dbReference>
<keyword evidence="2" id="KW-0813">Transport</keyword>
<evidence type="ECO:0000256" key="6">
    <source>
        <dbReference type="ARBA" id="ARBA00023136"/>
    </source>
</evidence>
<keyword evidence="3" id="KW-1003">Cell membrane</keyword>
<comment type="subcellular location">
    <subcellularLocation>
        <location evidence="1">Cell membrane</location>
        <topology evidence="1">Multi-pass membrane protein</topology>
    </subcellularLocation>
</comment>
<keyword evidence="4 7" id="KW-0812">Transmembrane</keyword>
<organism evidence="8">
    <name type="scientific">marine sediment metagenome</name>
    <dbReference type="NCBI Taxonomy" id="412755"/>
    <lineage>
        <taxon>unclassified sequences</taxon>
        <taxon>metagenomes</taxon>
        <taxon>ecological metagenomes</taxon>
    </lineage>
</organism>
<evidence type="ECO:0000256" key="3">
    <source>
        <dbReference type="ARBA" id="ARBA00022475"/>
    </source>
</evidence>
<feature type="transmembrane region" description="Helical" evidence="7">
    <location>
        <begin position="132"/>
        <end position="152"/>
    </location>
</feature>
<dbReference type="InterPro" id="IPR003211">
    <property type="entry name" value="AmiSUreI_transpt"/>
</dbReference>
<sequence length="186" mass="20027">MVFIVLYLVGGLLFVNGLLLLGVATNMPGIAAFNFIGGVLITVMALYIAAKDLYSAFGETVSNVVGASCLTFAIAYLMIGLEAMNIVRAEAAGDFTTLGWYALPMAICIFSLGLGWFQILGKKMPKVPQFGILWLSWGVAFFLFFLKFALNAPVGKFTGIYIIIIGIITCSYPALAHFQAGKTGQW</sequence>
<dbReference type="Pfam" id="PF02293">
    <property type="entry name" value="AmiS_UreI"/>
    <property type="match status" value="1"/>
</dbReference>
<name>A0A0F9FGI0_9ZZZZ</name>
<reference evidence="8" key="1">
    <citation type="journal article" date="2015" name="Nature">
        <title>Complex archaea that bridge the gap between prokaryotes and eukaryotes.</title>
        <authorList>
            <person name="Spang A."/>
            <person name="Saw J.H."/>
            <person name="Jorgensen S.L."/>
            <person name="Zaremba-Niedzwiedzka K."/>
            <person name="Martijn J."/>
            <person name="Lind A.E."/>
            <person name="van Eijk R."/>
            <person name="Schleper C."/>
            <person name="Guy L."/>
            <person name="Ettema T.J."/>
        </authorList>
    </citation>
    <scope>NUCLEOTIDE SEQUENCE</scope>
</reference>
<dbReference type="Gene3D" id="1.25.40.600">
    <property type="match status" value="1"/>
</dbReference>
<evidence type="ECO:0000256" key="5">
    <source>
        <dbReference type="ARBA" id="ARBA00022989"/>
    </source>
</evidence>
<feature type="transmembrane region" description="Helical" evidence="7">
    <location>
        <begin position="158"/>
        <end position="178"/>
    </location>
</feature>
<protein>
    <submittedName>
        <fullName evidence="8">Uncharacterized protein</fullName>
    </submittedName>
</protein>
<feature type="transmembrane region" description="Helical" evidence="7">
    <location>
        <begin position="99"/>
        <end position="120"/>
    </location>
</feature>
<proteinExistence type="predicted"/>
<feature type="transmembrane region" description="Helical" evidence="7">
    <location>
        <begin position="61"/>
        <end position="79"/>
    </location>
</feature>
<feature type="transmembrane region" description="Helical" evidence="7">
    <location>
        <begin position="5"/>
        <end position="24"/>
    </location>
</feature>